<dbReference type="EMBL" id="OB660408">
    <property type="protein sequence ID" value="CAD7224613.1"/>
    <property type="molecule type" value="Genomic_DNA"/>
</dbReference>
<protein>
    <submittedName>
        <fullName evidence="2">Uncharacterized protein</fullName>
    </submittedName>
</protein>
<feature type="region of interest" description="Disordered" evidence="1">
    <location>
        <begin position="1"/>
        <end position="73"/>
    </location>
</feature>
<evidence type="ECO:0000256" key="1">
    <source>
        <dbReference type="SAM" id="MobiDB-lite"/>
    </source>
</evidence>
<reference evidence="2" key="1">
    <citation type="submission" date="2020-11" db="EMBL/GenBank/DDBJ databases">
        <authorList>
            <person name="Tran Van P."/>
        </authorList>
    </citation>
    <scope>NUCLEOTIDE SEQUENCE</scope>
</reference>
<dbReference type="AlphaFoldDB" id="A0A7R8W8M2"/>
<accession>A0A7R8W8M2</accession>
<evidence type="ECO:0000313" key="2">
    <source>
        <dbReference type="EMBL" id="CAD7224613.1"/>
    </source>
</evidence>
<sequence length="116" mass="12557">MRRVLWPFGKRGPSEDPEEGGDTSTSNPGEAGQDSPVVLVKKKKKKKKTQDKNQVEAEETAGGRERTARTAEKAVETTFVESGSYNVITRDYEQEDLSSLSDIEIAVSPGGGKSAL</sequence>
<name>A0A7R8W8M2_9CRUS</name>
<proteinExistence type="predicted"/>
<gene>
    <name evidence="2" type="ORF">CTOB1V02_LOCUS2570</name>
</gene>
<organism evidence="2">
    <name type="scientific">Cyprideis torosa</name>
    <dbReference type="NCBI Taxonomy" id="163714"/>
    <lineage>
        <taxon>Eukaryota</taxon>
        <taxon>Metazoa</taxon>
        <taxon>Ecdysozoa</taxon>
        <taxon>Arthropoda</taxon>
        <taxon>Crustacea</taxon>
        <taxon>Oligostraca</taxon>
        <taxon>Ostracoda</taxon>
        <taxon>Podocopa</taxon>
        <taxon>Podocopida</taxon>
        <taxon>Cytherocopina</taxon>
        <taxon>Cytheroidea</taxon>
        <taxon>Cytherideidae</taxon>
        <taxon>Cyprideis</taxon>
    </lineage>
</organism>
<feature type="compositionally biased region" description="Basic residues" evidence="1">
    <location>
        <begin position="40"/>
        <end position="49"/>
    </location>
</feature>
<feature type="compositionally biased region" description="Basic and acidic residues" evidence="1">
    <location>
        <begin position="50"/>
        <end position="73"/>
    </location>
</feature>